<dbReference type="STRING" id="1774969.AUC69_02785"/>
<dbReference type="InterPro" id="IPR021265">
    <property type="entry name" value="DUF2842"/>
</dbReference>
<dbReference type="RefSeq" id="WP_069442702.1">
    <property type="nucleotide sequence ID" value="NZ_LPWF01000034.1"/>
</dbReference>
<keyword evidence="1" id="KW-1133">Transmembrane helix</keyword>
<protein>
    <recommendedName>
        <fullName evidence="4">DUF2842 domain-containing protein</fullName>
    </recommendedName>
</protein>
<evidence type="ECO:0000313" key="3">
    <source>
        <dbReference type="Proteomes" id="UP000094472"/>
    </source>
</evidence>
<dbReference type="Pfam" id="PF11003">
    <property type="entry name" value="DUF2842"/>
    <property type="match status" value="1"/>
</dbReference>
<accession>A0A1E3VPI8</accession>
<keyword evidence="1" id="KW-0472">Membrane</keyword>
<organism evidence="2 3">
    <name type="scientific">Methyloceanibacter superfactus</name>
    <dbReference type="NCBI Taxonomy" id="1774969"/>
    <lineage>
        <taxon>Bacteria</taxon>
        <taxon>Pseudomonadati</taxon>
        <taxon>Pseudomonadota</taxon>
        <taxon>Alphaproteobacteria</taxon>
        <taxon>Hyphomicrobiales</taxon>
        <taxon>Hyphomicrobiaceae</taxon>
        <taxon>Methyloceanibacter</taxon>
    </lineage>
</organism>
<name>A0A1E3VPI8_9HYPH</name>
<proteinExistence type="predicted"/>
<dbReference type="EMBL" id="LPWF01000034">
    <property type="protein sequence ID" value="ODR95440.1"/>
    <property type="molecule type" value="Genomic_DNA"/>
</dbReference>
<reference evidence="2 3" key="1">
    <citation type="journal article" date="2016" name="Environ. Microbiol.">
        <title>New Methyloceanibacter diversity from North Sea sediments includes methanotroph containing solely the soluble methane monooxygenase.</title>
        <authorList>
            <person name="Vekeman B."/>
            <person name="Kerckhof F.M."/>
            <person name="Cremers G."/>
            <person name="de Vos P."/>
            <person name="Vandamme P."/>
            <person name="Boon N."/>
            <person name="Op den Camp H.J."/>
            <person name="Heylen K."/>
        </authorList>
    </citation>
    <scope>NUCLEOTIDE SEQUENCE [LARGE SCALE GENOMIC DNA]</scope>
    <source>
        <strain evidence="2 3">R-67175</strain>
    </source>
</reference>
<keyword evidence="3" id="KW-1185">Reference proteome</keyword>
<feature type="transmembrane region" description="Helical" evidence="1">
    <location>
        <begin position="12"/>
        <end position="33"/>
    </location>
</feature>
<feature type="transmembrane region" description="Helical" evidence="1">
    <location>
        <begin position="39"/>
        <end position="60"/>
    </location>
</feature>
<dbReference type="Proteomes" id="UP000094472">
    <property type="component" value="Unassembled WGS sequence"/>
</dbReference>
<dbReference type="AlphaFoldDB" id="A0A1E3VPI8"/>
<sequence>MRARSRKLIGTVVLLVFIVLYVWLASAIGAGRISVAPAWAQFTFFLVAGLLWVLPAGLLIKWMQRPD</sequence>
<dbReference type="OrthoDB" id="7510023at2"/>
<evidence type="ECO:0008006" key="4">
    <source>
        <dbReference type="Google" id="ProtNLM"/>
    </source>
</evidence>
<evidence type="ECO:0000313" key="2">
    <source>
        <dbReference type="EMBL" id="ODR95440.1"/>
    </source>
</evidence>
<comment type="caution">
    <text evidence="2">The sequence shown here is derived from an EMBL/GenBank/DDBJ whole genome shotgun (WGS) entry which is preliminary data.</text>
</comment>
<keyword evidence="1" id="KW-0812">Transmembrane</keyword>
<gene>
    <name evidence="2" type="ORF">AUC69_02785</name>
</gene>
<evidence type="ECO:0000256" key="1">
    <source>
        <dbReference type="SAM" id="Phobius"/>
    </source>
</evidence>